<dbReference type="GO" id="GO:0055085">
    <property type="term" value="P:transmembrane transport"/>
    <property type="evidence" value="ECO:0007669"/>
    <property type="project" value="InterPro"/>
</dbReference>
<protein>
    <submittedName>
        <fullName evidence="9">Sugar ABC transporter permease</fullName>
    </submittedName>
</protein>
<feature type="transmembrane region" description="Helical" evidence="7">
    <location>
        <begin position="263"/>
        <end position="287"/>
    </location>
</feature>
<proteinExistence type="inferred from homology"/>
<evidence type="ECO:0000313" key="9">
    <source>
        <dbReference type="EMBL" id="TMI86741.1"/>
    </source>
</evidence>
<evidence type="ECO:0000256" key="2">
    <source>
        <dbReference type="ARBA" id="ARBA00022448"/>
    </source>
</evidence>
<dbReference type="AlphaFoldDB" id="A0A537JT76"/>
<feature type="transmembrane region" description="Helical" evidence="7">
    <location>
        <begin position="157"/>
        <end position="180"/>
    </location>
</feature>
<evidence type="ECO:0000256" key="6">
    <source>
        <dbReference type="ARBA" id="ARBA00023136"/>
    </source>
</evidence>
<reference evidence="9 10" key="1">
    <citation type="journal article" date="2019" name="Nat. Microbiol.">
        <title>Mediterranean grassland soil C-N compound turnover is dependent on rainfall and depth, and is mediated by genomically divergent microorganisms.</title>
        <authorList>
            <person name="Diamond S."/>
            <person name="Andeer P.F."/>
            <person name="Li Z."/>
            <person name="Crits-Christoph A."/>
            <person name="Burstein D."/>
            <person name="Anantharaman K."/>
            <person name="Lane K.R."/>
            <person name="Thomas B.C."/>
            <person name="Pan C."/>
            <person name="Northen T.R."/>
            <person name="Banfield J.F."/>
        </authorList>
    </citation>
    <scope>NUCLEOTIDE SEQUENCE [LARGE SCALE GENOMIC DNA]</scope>
    <source>
        <strain evidence="9">NP_3</strain>
    </source>
</reference>
<dbReference type="CDD" id="cd06261">
    <property type="entry name" value="TM_PBP2"/>
    <property type="match status" value="1"/>
</dbReference>
<comment type="caution">
    <text evidence="9">The sequence shown here is derived from an EMBL/GenBank/DDBJ whole genome shotgun (WGS) entry which is preliminary data.</text>
</comment>
<feature type="transmembrane region" description="Helical" evidence="7">
    <location>
        <begin position="12"/>
        <end position="34"/>
    </location>
</feature>
<evidence type="ECO:0000256" key="4">
    <source>
        <dbReference type="ARBA" id="ARBA00022692"/>
    </source>
</evidence>
<dbReference type="Proteomes" id="UP000318509">
    <property type="component" value="Unassembled WGS sequence"/>
</dbReference>
<evidence type="ECO:0000256" key="3">
    <source>
        <dbReference type="ARBA" id="ARBA00022475"/>
    </source>
</evidence>
<evidence type="ECO:0000256" key="1">
    <source>
        <dbReference type="ARBA" id="ARBA00004651"/>
    </source>
</evidence>
<dbReference type="PANTHER" id="PTHR30193:SF42">
    <property type="entry name" value="ABC TRANSPORTER PERMEASE PROTEIN"/>
    <property type="match status" value="1"/>
</dbReference>
<dbReference type="PANTHER" id="PTHR30193">
    <property type="entry name" value="ABC TRANSPORTER PERMEASE PROTEIN"/>
    <property type="match status" value="1"/>
</dbReference>
<sequence>MWDRAAATAMLLPSVVAIAVFVYGFVGWTGYVSLTRWNDVLPNYAWAGLRTYADLFDTFRFRIDLLNTLRFTLAFLAGCLGVGFTLAVLLDRGLRGEAIFRTIFLAPLAISFIVTGVVWRWLLNPGSAQLGSVGINLLLERAHLGALRTGWYTDPRIGILAVALAALWQLSGYTMALYLAGLRSVPDELREAARVDGAGEWQVYRRILMPLLQPITLSAVIILGHISLKIFDLVVAMTGSGPGFSSDVPAYFMFDTTFRGNHFAQGAAIAEVLLVLVALLTVPYLIYSTRAEAGR</sequence>
<organism evidence="9 10">
    <name type="scientific">Candidatus Segetimicrobium genomatis</name>
    <dbReference type="NCBI Taxonomy" id="2569760"/>
    <lineage>
        <taxon>Bacteria</taxon>
        <taxon>Bacillati</taxon>
        <taxon>Candidatus Sysuimicrobiota</taxon>
        <taxon>Candidatus Sysuimicrobiia</taxon>
        <taxon>Candidatus Sysuimicrobiales</taxon>
        <taxon>Candidatus Segetimicrobiaceae</taxon>
        <taxon>Candidatus Segetimicrobium</taxon>
    </lineage>
</organism>
<feature type="transmembrane region" description="Helical" evidence="7">
    <location>
        <begin position="215"/>
        <end position="237"/>
    </location>
</feature>
<keyword evidence="5 7" id="KW-1133">Transmembrane helix</keyword>
<dbReference type="EMBL" id="VBAK01000184">
    <property type="protein sequence ID" value="TMI86741.1"/>
    <property type="molecule type" value="Genomic_DNA"/>
</dbReference>
<dbReference type="InterPro" id="IPR051393">
    <property type="entry name" value="ABC_transporter_permease"/>
</dbReference>
<comment type="subcellular location">
    <subcellularLocation>
        <location evidence="1 7">Cell membrane</location>
        <topology evidence="1 7">Multi-pass membrane protein</topology>
    </subcellularLocation>
</comment>
<dbReference type="PROSITE" id="PS50928">
    <property type="entry name" value="ABC_TM1"/>
    <property type="match status" value="1"/>
</dbReference>
<evidence type="ECO:0000256" key="7">
    <source>
        <dbReference type="RuleBase" id="RU363032"/>
    </source>
</evidence>
<name>A0A537JT76_9BACT</name>
<feature type="transmembrane region" description="Helical" evidence="7">
    <location>
        <begin position="69"/>
        <end position="90"/>
    </location>
</feature>
<evidence type="ECO:0000256" key="5">
    <source>
        <dbReference type="ARBA" id="ARBA00022989"/>
    </source>
</evidence>
<dbReference type="InterPro" id="IPR000515">
    <property type="entry name" value="MetI-like"/>
</dbReference>
<feature type="transmembrane region" description="Helical" evidence="7">
    <location>
        <begin position="102"/>
        <end position="122"/>
    </location>
</feature>
<comment type="similarity">
    <text evidence="7">Belongs to the binding-protein-dependent transport system permease family.</text>
</comment>
<accession>A0A537JT76</accession>
<evidence type="ECO:0000313" key="10">
    <source>
        <dbReference type="Proteomes" id="UP000318509"/>
    </source>
</evidence>
<keyword evidence="4 7" id="KW-0812">Transmembrane</keyword>
<keyword evidence="6 7" id="KW-0472">Membrane</keyword>
<dbReference type="Gene3D" id="1.10.3720.10">
    <property type="entry name" value="MetI-like"/>
    <property type="match status" value="1"/>
</dbReference>
<dbReference type="SUPFAM" id="SSF161098">
    <property type="entry name" value="MetI-like"/>
    <property type="match status" value="1"/>
</dbReference>
<dbReference type="GO" id="GO:0005886">
    <property type="term" value="C:plasma membrane"/>
    <property type="evidence" value="ECO:0007669"/>
    <property type="project" value="UniProtKB-SubCell"/>
</dbReference>
<evidence type="ECO:0000259" key="8">
    <source>
        <dbReference type="PROSITE" id="PS50928"/>
    </source>
</evidence>
<dbReference type="Pfam" id="PF00528">
    <property type="entry name" value="BPD_transp_1"/>
    <property type="match status" value="1"/>
</dbReference>
<keyword evidence="3" id="KW-1003">Cell membrane</keyword>
<keyword evidence="2 7" id="KW-0813">Transport</keyword>
<gene>
    <name evidence="9" type="ORF">E6H00_17565</name>
</gene>
<feature type="domain" description="ABC transmembrane type-1" evidence="8">
    <location>
        <begin position="65"/>
        <end position="286"/>
    </location>
</feature>
<dbReference type="InterPro" id="IPR035906">
    <property type="entry name" value="MetI-like_sf"/>
</dbReference>